<protein>
    <submittedName>
        <fullName evidence="2">Uncharacterized protein</fullName>
    </submittedName>
</protein>
<dbReference type="AlphaFoldDB" id="A0A7G9Y5B2"/>
<proteinExistence type="predicted"/>
<evidence type="ECO:0000313" key="1">
    <source>
        <dbReference type="EMBL" id="QNO42136.1"/>
    </source>
</evidence>
<gene>
    <name evidence="1" type="ORF">CAOPPJJI_00002</name>
    <name evidence="3" type="ORF">FHBEAHMJ_00022</name>
    <name evidence="2" type="ORF">LCCJCFLF_00007</name>
</gene>
<evidence type="ECO:0000313" key="2">
    <source>
        <dbReference type="EMBL" id="QNO43196.1"/>
    </source>
</evidence>
<reference evidence="2" key="1">
    <citation type="submission" date="2020-06" db="EMBL/GenBank/DDBJ databases">
        <title>Unique genomic features of the anaerobic methanotrophic archaea.</title>
        <authorList>
            <person name="Chadwick G.L."/>
            <person name="Skennerton C.T."/>
            <person name="Laso-Perez R."/>
            <person name="Leu A.O."/>
            <person name="Speth D.R."/>
            <person name="Yu H."/>
            <person name="Morgan-Lang C."/>
            <person name="Hatzenpichler R."/>
            <person name="Goudeau D."/>
            <person name="Malmstrom R."/>
            <person name="Brazelton W.J."/>
            <person name="Woyke T."/>
            <person name="Hallam S.J."/>
            <person name="Tyson G.W."/>
            <person name="Wegener G."/>
            <person name="Boetius A."/>
            <person name="Orphan V."/>
        </authorList>
    </citation>
    <scope>NUCLEOTIDE SEQUENCE</scope>
</reference>
<dbReference type="EMBL" id="MT630714">
    <property type="protein sequence ID" value="QNO42136.1"/>
    <property type="molecule type" value="Genomic_DNA"/>
</dbReference>
<name>A0A7G9Y5B2_9EURY</name>
<dbReference type="EMBL" id="MT630798">
    <property type="protein sequence ID" value="QNO43196.1"/>
    <property type="molecule type" value="Genomic_DNA"/>
</dbReference>
<sequence>MYGDSCSNFLNRIECGLIDGVITTHVIDEVLFKILTAKASCYLDKTTIWDIKDKMKDVSFSKKVYSAVRKYADYLDELTSYGVTVLPVDMGTITRSVEF</sequence>
<organism evidence="2">
    <name type="scientific">Candidatus Methanogaster sp. ANME-2c ERB4</name>
    <dbReference type="NCBI Taxonomy" id="2759911"/>
    <lineage>
        <taxon>Archaea</taxon>
        <taxon>Methanobacteriati</taxon>
        <taxon>Methanobacteriota</taxon>
        <taxon>Stenosarchaea group</taxon>
        <taxon>Methanomicrobia</taxon>
        <taxon>Methanosarcinales</taxon>
        <taxon>ANME-2 cluster</taxon>
        <taxon>Candidatus Methanogasteraceae</taxon>
        <taxon>Candidatus Methanogaster</taxon>
    </lineage>
</organism>
<evidence type="ECO:0000313" key="3">
    <source>
        <dbReference type="EMBL" id="QNO45771.1"/>
    </source>
</evidence>
<dbReference type="EMBL" id="MT631149">
    <property type="protein sequence ID" value="QNO45771.1"/>
    <property type="molecule type" value="Genomic_DNA"/>
</dbReference>
<accession>A0A7G9Y5B2</accession>